<feature type="domain" description="AsmA" evidence="2">
    <location>
        <begin position="22"/>
        <end position="159"/>
    </location>
</feature>
<name>A0ABS1R628_9SPHI</name>
<dbReference type="RefSeq" id="WP_202103844.1">
    <property type="nucleotide sequence ID" value="NZ_JAERTY010000008.1"/>
</dbReference>
<dbReference type="Pfam" id="PF05170">
    <property type="entry name" value="AsmA"/>
    <property type="match status" value="1"/>
</dbReference>
<sequence length="1059" mass="118836">MPNKQYKSISKRILYVILGLTTTILIAMVAIPYFFKDQINATIKEMTNKTINGTLAYRDIDISFFTHFPSLTTSVHDVQLKGSAPFQDSTLLNVKEISIGIDVMSLFQDKIVLDKLIITDGNINVLVDSLGAANYNIYNNPDTTTQSENNETSDGQIAFKLLKFKNINLHYFDASVPMLIEAKNIDYEGKGDLSSSIFDLKTNAKIEAFSFMFDHERYIEHKSIDAQLITQINTNDLSFVFEKNDIRINRLPVRFKGSFAFLTNGYHLDFKLKSQESTLNELLSLVPKAYADWLKDTQVKGTSEVFMNLEGDYIADEHKMPNLSLGLIINDGYLAYKNAKTPISGWNAKFKVNLPQMNPDSLAIDLRQFEFKIANGFFKTEGHLSGVDPMQIQSTVNSSLDLGSLYQAVQWPDFTFAGQLDLNGTIDGTYATDTLTYGLRNKKEVYIASIPTFNIKNTLKNGYFKLSDLPVAIEKISYALEATGTDHNIKNAKIALKDIDIAALNNFIKGHADIKNFQKLHLDANIQADIDLSDIKKIYPIQDVEIAGNIFVNIISQGFMDLKKNIIPETSATVTMKNGYFMTADYPVPLEEIQVETYINSKKGSLKDLNVKILPVSFKLAGEPFFLNADFQNFNNIKYAIHSKGKLNLGPIYKIFALEGTHVDGYIRTNLDLAGLQSDALQGRYNRLKNEGYVDIGNIKVETELLPQPVQIKSGKFSFKQEKLNFDKFVAQYGRNELSVKGHINNIINYLTLDTDILKGNFDIHSRKINVNDFMAFSTSNSSATAAPTNNSGVILLPKNLDIEVLGAVDQVAYDQLLLQNFRGNLKLKNGKLALENTAFQVAGLTTDMQMNYQPLSPYKAKFDFKVKADSFDIQRAYREIPMFQQMVTSAKDAHGIISLDYQLAGLLNANMDPVMPSIQGKGVLSLDQIRFKNFKLLNGISKATSKEGFLDGELKKVNIHSAIKNNVMTIERTKMKMAGFRPRFEGQVTLDGRMNIGFRLGLPPLGILGIPMRINGTSENFKIKLGRYKEDDLDTEMDDEDKAAYEASLQQDSLSNKR</sequence>
<keyword evidence="1" id="KW-0812">Transmembrane</keyword>
<organism evidence="3 4">
    <name type="scientific">Sphingobacterium faecale</name>
    <dbReference type="NCBI Taxonomy" id="2803775"/>
    <lineage>
        <taxon>Bacteria</taxon>
        <taxon>Pseudomonadati</taxon>
        <taxon>Bacteroidota</taxon>
        <taxon>Sphingobacteriia</taxon>
        <taxon>Sphingobacteriales</taxon>
        <taxon>Sphingobacteriaceae</taxon>
        <taxon>Sphingobacterium</taxon>
    </lineage>
</organism>
<dbReference type="InterPro" id="IPR007844">
    <property type="entry name" value="AsmA"/>
</dbReference>
<accession>A0ABS1R628</accession>
<keyword evidence="1" id="KW-0472">Membrane</keyword>
<evidence type="ECO:0000256" key="1">
    <source>
        <dbReference type="SAM" id="Phobius"/>
    </source>
</evidence>
<dbReference type="PANTHER" id="PTHR30441:SF8">
    <property type="entry name" value="DUF748 DOMAIN-CONTAINING PROTEIN"/>
    <property type="match status" value="1"/>
</dbReference>
<feature type="transmembrane region" description="Helical" evidence="1">
    <location>
        <begin position="12"/>
        <end position="35"/>
    </location>
</feature>
<evidence type="ECO:0000313" key="3">
    <source>
        <dbReference type="EMBL" id="MBL1410149.1"/>
    </source>
</evidence>
<dbReference type="InterPro" id="IPR052894">
    <property type="entry name" value="AsmA-related"/>
</dbReference>
<evidence type="ECO:0000259" key="2">
    <source>
        <dbReference type="Pfam" id="PF05170"/>
    </source>
</evidence>
<evidence type="ECO:0000313" key="4">
    <source>
        <dbReference type="Proteomes" id="UP000625283"/>
    </source>
</evidence>
<dbReference type="EMBL" id="JAERTY010000008">
    <property type="protein sequence ID" value="MBL1410149.1"/>
    <property type="molecule type" value="Genomic_DNA"/>
</dbReference>
<proteinExistence type="predicted"/>
<keyword evidence="4" id="KW-1185">Reference proteome</keyword>
<gene>
    <name evidence="3" type="ORF">JKG61_15455</name>
</gene>
<dbReference type="PANTHER" id="PTHR30441">
    <property type="entry name" value="DUF748 DOMAIN-CONTAINING PROTEIN"/>
    <property type="match status" value="1"/>
</dbReference>
<keyword evidence="1" id="KW-1133">Transmembrane helix</keyword>
<comment type="caution">
    <text evidence="3">The sequence shown here is derived from an EMBL/GenBank/DDBJ whole genome shotgun (WGS) entry which is preliminary data.</text>
</comment>
<reference evidence="3 4" key="1">
    <citation type="submission" date="2021-01" db="EMBL/GenBank/DDBJ databases">
        <title>C459-1 draft genome sequence.</title>
        <authorList>
            <person name="Zhang X.-F."/>
        </authorList>
    </citation>
    <scope>NUCLEOTIDE SEQUENCE [LARGE SCALE GENOMIC DNA]</scope>
    <source>
        <strain evidence="4">C459-1</strain>
    </source>
</reference>
<dbReference type="Proteomes" id="UP000625283">
    <property type="component" value="Unassembled WGS sequence"/>
</dbReference>
<protein>
    <submittedName>
        <fullName evidence="3">AsmA family protein</fullName>
    </submittedName>
</protein>